<organism evidence="2 3">
    <name type="scientific">Agrobacterium deltaense Zutra 3/1</name>
    <dbReference type="NCBI Taxonomy" id="1183427"/>
    <lineage>
        <taxon>Bacteria</taxon>
        <taxon>Pseudomonadati</taxon>
        <taxon>Pseudomonadota</taxon>
        <taxon>Alphaproteobacteria</taxon>
        <taxon>Hyphomicrobiales</taxon>
        <taxon>Rhizobiaceae</taxon>
        <taxon>Rhizobium/Agrobacterium group</taxon>
        <taxon>Agrobacterium</taxon>
    </lineage>
</organism>
<protein>
    <submittedName>
        <fullName evidence="2">Uncharacterized protein</fullName>
    </submittedName>
</protein>
<reference evidence="2 3" key="1">
    <citation type="submission" date="2016-01" db="EMBL/GenBank/DDBJ databases">
        <authorList>
            <person name="Oliw E.H."/>
        </authorList>
    </citation>
    <scope>NUCLEOTIDE SEQUENCE [LARGE SCALE GENOMIC DNA]</scope>
    <source>
        <strain evidence="2 3">Zutra 3-1</strain>
    </source>
</reference>
<dbReference type="EMBL" id="FBWG01000008">
    <property type="protein sequence ID" value="CUX23539.1"/>
    <property type="molecule type" value="Genomic_DNA"/>
</dbReference>
<dbReference type="AlphaFoldDB" id="A0A1S7PN84"/>
<gene>
    <name evidence="2" type="ORF">AGR7C_Cc160173</name>
</gene>
<sequence>MRWRVRTKAMTKTDKDRLQFDLASLRKKLSDHEAGGLRPQKPSFSIRLHGRSPTSFAPATIRPTW</sequence>
<evidence type="ECO:0000313" key="3">
    <source>
        <dbReference type="Proteomes" id="UP000191987"/>
    </source>
</evidence>
<accession>A0A1S7PN84</accession>
<evidence type="ECO:0000313" key="2">
    <source>
        <dbReference type="EMBL" id="CUX23539.1"/>
    </source>
</evidence>
<evidence type="ECO:0000256" key="1">
    <source>
        <dbReference type="SAM" id="MobiDB-lite"/>
    </source>
</evidence>
<feature type="region of interest" description="Disordered" evidence="1">
    <location>
        <begin position="31"/>
        <end position="65"/>
    </location>
</feature>
<dbReference type="Proteomes" id="UP000191987">
    <property type="component" value="Unassembled WGS sequence"/>
</dbReference>
<proteinExistence type="predicted"/>
<name>A0A1S7PN84_9HYPH</name>